<organism evidence="1 2">
    <name type="scientific">Nitrobacter winogradskyi</name>
    <name type="common">Nitrobacter agilis</name>
    <dbReference type="NCBI Taxonomy" id="913"/>
    <lineage>
        <taxon>Bacteria</taxon>
        <taxon>Pseudomonadati</taxon>
        <taxon>Pseudomonadota</taxon>
        <taxon>Alphaproteobacteria</taxon>
        <taxon>Hyphomicrobiales</taxon>
        <taxon>Nitrobacteraceae</taxon>
        <taxon>Nitrobacter</taxon>
    </lineage>
</organism>
<evidence type="ECO:0000313" key="1">
    <source>
        <dbReference type="EMBL" id="GEC17304.1"/>
    </source>
</evidence>
<name>A0A4Y3WEI8_NITWI</name>
<dbReference type="RefSeq" id="WP_181410547.1">
    <property type="nucleotide sequence ID" value="NZ_BJNF01000101.1"/>
</dbReference>
<comment type="caution">
    <text evidence="1">The sequence shown here is derived from an EMBL/GenBank/DDBJ whole genome shotgun (WGS) entry which is preliminary data.</text>
</comment>
<gene>
    <name evidence="1" type="ORF">NWI01_31960</name>
</gene>
<reference evidence="1 2" key="1">
    <citation type="submission" date="2019-06" db="EMBL/GenBank/DDBJ databases">
        <title>Whole genome shotgun sequence of Nitrobacter winogradskyi NBRC 14297.</title>
        <authorList>
            <person name="Hosoyama A."/>
            <person name="Uohara A."/>
            <person name="Ohji S."/>
            <person name="Ichikawa N."/>
        </authorList>
    </citation>
    <scope>NUCLEOTIDE SEQUENCE [LARGE SCALE GENOMIC DNA]</scope>
    <source>
        <strain evidence="1 2">NBRC 14297</strain>
    </source>
</reference>
<dbReference type="AlphaFoldDB" id="A0A4Y3WEI8"/>
<proteinExistence type="predicted"/>
<dbReference type="EMBL" id="BJNF01000101">
    <property type="protein sequence ID" value="GEC17304.1"/>
    <property type="molecule type" value="Genomic_DNA"/>
</dbReference>
<dbReference type="Proteomes" id="UP000318825">
    <property type="component" value="Unassembled WGS sequence"/>
</dbReference>
<evidence type="ECO:0000313" key="2">
    <source>
        <dbReference type="Proteomes" id="UP000318825"/>
    </source>
</evidence>
<protein>
    <submittedName>
        <fullName evidence="1">Uncharacterized protein</fullName>
    </submittedName>
</protein>
<accession>A0A4Y3WEI8</accession>
<sequence length="56" mass="6263">MEHHTKLLQFRAPESLSEAIDAAAKRELQTKSEYVRRSVIDRLRADGVNPSSIVAA</sequence>